<evidence type="ECO:0000256" key="12">
    <source>
        <dbReference type="ARBA" id="ARBA00066905"/>
    </source>
</evidence>
<dbReference type="EC" id="1.16.1.7" evidence="12"/>
<evidence type="ECO:0000256" key="1">
    <source>
        <dbReference type="ARBA" id="ARBA00004141"/>
    </source>
</evidence>
<feature type="transmembrane region" description="Helical" evidence="13">
    <location>
        <begin position="535"/>
        <end position="557"/>
    </location>
</feature>
<dbReference type="Pfam" id="PF08030">
    <property type="entry name" value="NAD_binding_6"/>
    <property type="match status" value="1"/>
</dbReference>
<gene>
    <name evidence="16" type="primary">LOC120250003</name>
</gene>
<dbReference type="GO" id="GO:0005886">
    <property type="term" value="C:plasma membrane"/>
    <property type="evidence" value="ECO:0007669"/>
    <property type="project" value="TreeGrafter"/>
</dbReference>
<feature type="transmembrane region" description="Helical" evidence="13">
    <location>
        <begin position="59"/>
        <end position="79"/>
    </location>
</feature>
<evidence type="ECO:0000256" key="3">
    <source>
        <dbReference type="ARBA" id="ARBA00022448"/>
    </source>
</evidence>
<keyword evidence="6 13" id="KW-1133">Transmembrane helix</keyword>
<dbReference type="InterPro" id="IPR013130">
    <property type="entry name" value="Fe3_Rdtase_TM_dom"/>
</dbReference>
<dbReference type="SFLD" id="SFLDS00052">
    <property type="entry name" value="Ferric_Reductase_Domain"/>
    <property type="match status" value="1"/>
</dbReference>
<dbReference type="GO" id="GO:0006811">
    <property type="term" value="P:monoatomic ion transport"/>
    <property type="evidence" value="ECO:0007669"/>
    <property type="project" value="UniProtKB-KW"/>
</dbReference>
<dbReference type="GeneID" id="120250003"/>
<dbReference type="GO" id="GO:0140618">
    <property type="term" value="F:ferric-chelate reductase (NADH) activity"/>
    <property type="evidence" value="ECO:0007669"/>
    <property type="project" value="UniProtKB-EC"/>
</dbReference>
<keyword evidence="8" id="KW-0408">Iron</keyword>
<dbReference type="Pfam" id="PF08022">
    <property type="entry name" value="FAD_binding_8"/>
    <property type="match status" value="1"/>
</dbReference>
<dbReference type="SUPFAM" id="SSF63380">
    <property type="entry name" value="Riboflavin synthase domain-like"/>
    <property type="match status" value="1"/>
</dbReference>
<dbReference type="CDD" id="cd06186">
    <property type="entry name" value="NOX_Duox_like_FAD_NADP"/>
    <property type="match status" value="1"/>
</dbReference>
<dbReference type="InterPro" id="IPR013112">
    <property type="entry name" value="FAD-bd_8"/>
</dbReference>
<keyword evidence="10 13" id="KW-0472">Membrane</keyword>
<evidence type="ECO:0000256" key="10">
    <source>
        <dbReference type="ARBA" id="ARBA00023136"/>
    </source>
</evidence>
<reference evidence="16" key="1">
    <citation type="submission" date="2025-08" db="UniProtKB">
        <authorList>
            <consortium name="RefSeq"/>
        </authorList>
    </citation>
    <scope>IDENTIFICATION</scope>
</reference>
<organism evidence="15 16">
    <name type="scientific">Dioscorea cayennensis subsp. rotundata</name>
    <name type="common">White Guinea yam</name>
    <name type="synonym">Dioscorea rotundata</name>
    <dbReference type="NCBI Taxonomy" id="55577"/>
    <lineage>
        <taxon>Eukaryota</taxon>
        <taxon>Viridiplantae</taxon>
        <taxon>Streptophyta</taxon>
        <taxon>Embryophyta</taxon>
        <taxon>Tracheophyta</taxon>
        <taxon>Spermatophyta</taxon>
        <taxon>Magnoliopsida</taxon>
        <taxon>Liliopsida</taxon>
        <taxon>Dioscoreales</taxon>
        <taxon>Dioscoreaceae</taxon>
        <taxon>Dioscorea</taxon>
    </lineage>
</organism>
<evidence type="ECO:0000259" key="14">
    <source>
        <dbReference type="PROSITE" id="PS51384"/>
    </source>
</evidence>
<dbReference type="AlphaFoldDB" id="A0AB40AIF8"/>
<feature type="transmembrane region" description="Helical" evidence="13">
    <location>
        <begin position="239"/>
        <end position="259"/>
    </location>
</feature>
<comment type="similarity">
    <text evidence="2">Belongs to the ferric reductase (FRE) family.</text>
</comment>
<evidence type="ECO:0000256" key="11">
    <source>
        <dbReference type="ARBA" id="ARBA00050970"/>
    </source>
</evidence>
<feature type="domain" description="FAD-binding FR-type" evidence="14">
    <location>
        <begin position="316"/>
        <end position="419"/>
    </location>
</feature>
<dbReference type="RefSeq" id="XP_039114658.1">
    <property type="nucleotide sequence ID" value="XM_039258724.1"/>
</dbReference>
<dbReference type="InterPro" id="IPR017938">
    <property type="entry name" value="Riboflavin_synthase-like_b-brl"/>
</dbReference>
<keyword evidence="15" id="KW-1185">Reference proteome</keyword>
<evidence type="ECO:0000256" key="13">
    <source>
        <dbReference type="SAM" id="Phobius"/>
    </source>
</evidence>
<comment type="subcellular location">
    <subcellularLocation>
        <location evidence="1">Membrane</location>
        <topology evidence="1">Multi-pass membrane protein</topology>
    </subcellularLocation>
</comment>
<dbReference type="PANTHER" id="PTHR11972">
    <property type="entry name" value="NADPH OXIDASE"/>
    <property type="match status" value="1"/>
</dbReference>
<keyword evidence="7" id="KW-0560">Oxidoreductase</keyword>
<dbReference type="InterPro" id="IPR017927">
    <property type="entry name" value="FAD-bd_FR_type"/>
</dbReference>
<name>A0AB40AIF8_DIOCR</name>
<dbReference type="PANTHER" id="PTHR11972:SF41">
    <property type="entry name" value="FERRIC REDUCTION OXIDASE 2"/>
    <property type="match status" value="1"/>
</dbReference>
<keyword evidence="4 13" id="KW-0812">Transmembrane</keyword>
<dbReference type="InterPro" id="IPR039261">
    <property type="entry name" value="FNR_nucleotide-bd"/>
</dbReference>
<dbReference type="FunFam" id="3.40.50.80:FF:000039">
    <property type="entry name" value="Ferric reduction oxidase 3"/>
    <property type="match status" value="1"/>
</dbReference>
<dbReference type="Pfam" id="PF01794">
    <property type="entry name" value="Ferric_reduct"/>
    <property type="match status" value="1"/>
</dbReference>
<keyword evidence="5" id="KW-0479">Metal-binding</keyword>
<evidence type="ECO:0000256" key="4">
    <source>
        <dbReference type="ARBA" id="ARBA00022692"/>
    </source>
</evidence>
<feature type="transmembrane region" description="Helical" evidence="13">
    <location>
        <begin position="163"/>
        <end position="183"/>
    </location>
</feature>
<dbReference type="Proteomes" id="UP001515500">
    <property type="component" value="Chromosome 19"/>
</dbReference>
<evidence type="ECO:0000256" key="8">
    <source>
        <dbReference type="ARBA" id="ARBA00023004"/>
    </source>
</evidence>
<dbReference type="InterPro" id="IPR013121">
    <property type="entry name" value="Fe_red_NAD-bd_6"/>
</dbReference>
<evidence type="ECO:0000256" key="6">
    <source>
        <dbReference type="ARBA" id="ARBA00022989"/>
    </source>
</evidence>
<feature type="transmembrane region" description="Helical" evidence="13">
    <location>
        <begin position="279"/>
        <end position="307"/>
    </location>
</feature>
<feature type="transmembrane region" description="Helical" evidence="13">
    <location>
        <begin position="111"/>
        <end position="132"/>
    </location>
</feature>
<evidence type="ECO:0000256" key="5">
    <source>
        <dbReference type="ARBA" id="ARBA00022723"/>
    </source>
</evidence>
<keyword evidence="9" id="KW-0406">Ion transport</keyword>
<feature type="transmembrane region" description="Helical" evidence="13">
    <location>
        <begin position="426"/>
        <end position="446"/>
    </location>
</feature>
<evidence type="ECO:0000256" key="9">
    <source>
        <dbReference type="ARBA" id="ARBA00023065"/>
    </source>
</evidence>
<evidence type="ECO:0000256" key="2">
    <source>
        <dbReference type="ARBA" id="ARBA00006278"/>
    </source>
</evidence>
<evidence type="ECO:0000256" key="7">
    <source>
        <dbReference type="ARBA" id="ARBA00023002"/>
    </source>
</evidence>
<sequence>MASSSKVVLSGMKFLMGLVFVGWLTIWVVMPTNTYRNGWSPKLRSDTASTYFGTQGTNILVYTFPILFIAVLGCFYLHLAKKSSSFAQSGVLSSQYLQAWKRPLLLKGPQGIVSAIELTFSLMFLALLLWSFSTYLVTSFDRITPESAKQDGQQIWMAKLDSAALRLGLIGNLCCAFLFFPVTRMSSLLPLVGLTSEASIKYHVWLGHVVMLLFSAHGLCYIILWAATSELSNMLEWDAIGISIVAGELALISGLFMWVTTYPRIRRKFFELFFYTHQLYILFLFFFLLHVGIAFFCLILPGVYLFLLDRYLRFLQSRRSVRLVSARLLPSDTVELNFSKSSGTSYPPLSTVFINVPSVSSLQWHPFTISSSSNLEPEKLSIIIKKEGSWTQKLSQILSSPLDRLDVSVEGPYGPSSSSFLRYNSLVLVSGGSGITPFIAIIRELIFRSTTLGSKTPSILLVCSFKTTADLMMLDLLLPITGNVSDLSRLQLKVEAFITREKAPSSNSKNIIRTIWFKPIPSDMPVAHVLGPNSWLWLGAVIATSFIAFLVLMGICTRYYIYPIDHNTNEIFSYSKRAMLNLIFIIVSIAATASSAVMWNKKMSSMELKQIQSMDAPTPAASPSSWFFNADRELESVPHESIVQATNVHLGERADLKRILLECKEPNTGVMASGPRGLRHNVASVCSSGLADNLHFESISFSW</sequence>
<dbReference type="Gene3D" id="3.40.50.80">
    <property type="entry name" value="Nucleotide-binding domain of ferredoxin-NADP reductase (FNR) module"/>
    <property type="match status" value="1"/>
</dbReference>
<feature type="transmembrane region" description="Helical" evidence="13">
    <location>
        <begin position="578"/>
        <end position="599"/>
    </location>
</feature>
<keyword evidence="3" id="KW-0813">Transport</keyword>
<dbReference type="SUPFAM" id="SSF52343">
    <property type="entry name" value="Ferredoxin reductase-like, C-terminal NADP-linked domain"/>
    <property type="match status" value="1"/>
</dbReference>
<feature type="transmembrane region" description="Helical" evidence="13">
    <location>
        <begin position="204"/>
        <end position="227"/>
    </location>
</feature>
<dbReference type="InterPro" id="IPR050369">
    <property type="entry name" value="RBOH/FRE"/>
</dbReference>
<evidence type="ECO:0000313" key="16">
    <source>
        <dbReference type="RefSeq" id="XP_039114658.1"/>
    </source>
</evidence>
<dbReference type="SFLD" id="SFLDG01168">
    <property type="entry name" value="Ferric_reductase_subgroup_(FRE"/>
    <property type="match status" value="1"/>
</dbReference>
<protein>
    <recommendedName>
        <fullName evidence="12">ferric-chelate reductase (NADH)</fullName>
        <ecNumber evidence="12">1.16.1.7</ecNumber>
    </recommendedName>
</protein>
<evidence type="ECO:0000313" key="15">
    <source>
        <dbReference type="Proteomes" id="UP001515500"/>
    </source>
</evidence>
<feature type="transmembrane region" description="Helical" evidence="13">
    <location>
        <begin position="12"/>
        <end position="30"/>
    </location>
</feature>
<dbReference type="GO" id="GO:0046872">
    <property type="term" value="F:metal ion binding"/>
    <property type="evidence" value="ECO:0007669"/>
    <property type="project" value="UniProtKB-KW"/>
</dbReference>
<comment type="catalytic activity">
    <reaction evidence="11">
        <text>2 a Fe(II)-siderophore + NAD(+) + H(+) = 2 a Fe(III)-siderophore + NADH</text>
        <dbReference type="Rhea" id="RHEA:15061"/>
        <dbReference type="Rhea" id="RHEA-COMP:11342"/>
        <dbReference type="Rhea" id="RHEA-COMP:11344"/>
        <dbReference type="ChEBI" id="CHEBI:15378"/>
        <dbReference type="ChEBI" id="CHEBI:29033"/>
        <dbReference type="ChEBI" id="CHEBI:29034"/>
        <dbReference type="ChEBI" id="CHEBI:57540"/>
        <dbReference type="ChEBI" id="CHEBI:57945"/>
        <dbReference type="EC" id="1.16.1.7"/>
    </reaction>
</comment>
<accession>A0AB40AIF8</accession>
<dbReference type="PROSITE" id="PS51384">
    <property type="entry name" value="FAD_FR"/>
    <property type="match status" value="1"/>
</dbReference>
<proteinExistence type="inferred from homology"/>